<proteinExistence type="predicted"/>
<dbReference type="Gene3D" id="3.40.50.300">
    <property type="entry name" value="P-loop containing nucleotide triphosphate hydrolases"/>
    <property type="match status" value="1"/>
</dbReference>
<dbReference type="Proteomes" id="UP000544054">
    <property type="component" value="Unassembled WGS sequence"/>
</dbReference>
<sequence length="334" mass="38863">MYGKYSGKLFTITGEKTSKVTGKKDYDNDPLKFNTDLNVEVDKLNQKILDEIKSIDYNKVRYNETRYNNFKELSFAHDELLEIASLLFKKHGLLGKIISDKFDFILIDEYQDTNEKIVDIFLNSIPKNNKTTIGFFGDSMQGIYDNGIGDVEREIAEKKLIKIEKEDNFRCSDKVIHFINTIRNDGLKQELALKNDETLEDRKGEVKLYYSIYGKKPTNNNSVVDKENYLDTLNKMIAHVSADNPEVKKLMLTNKSISNELGFNILYQIFNDRYTEVKEEIEKTFERIQLIEIYELCSAYKNKNYNFVLAKLKKCGFEINYPGAEPRSIKSQKV</sequence>
<name>A0A7Y0FTU2_9FLAO</name>
<evidence type="ECO:0000256" key="1">
    <source>
        <dbReference type="ARBA" id="ARBA00022741"/>
    </source>
</evidence>
<gene>
    <name evidence="6" type="ORF">HHL23_20745</name>
</gene>
<evidence type="ECO:0000313" key="6">
    <source>
        <dbReference type="EMBL" id="NML72195.1"/>
    </source>
</evidence>
<organism evidence="6 7">
    <name type="scientific">Chryseobacterium antibioticum</name>
    <dbReference type="NCBI Taxonomy" id="2728847"/>
    <lineage>
        <taxon>Bacteria</taxon>
        <taxon>Pseudomonadati</taxon>
        <taxon>Bacteroidota</taxon>
        <taxon>Flavobacteriia</taxon>
        <taxon>Flavobacteriales</taxon>
        <taxon>Weeksellaceae</taxon>
        <taxon>Chryseobacterium group</taxon>
        <taxon>Chryseobacterium</taxon>
    </lineage>
</organism>
<reference evidence="6 7" key="1">
    <citation type="submission" date="2020-04" db="EMBL/GenBank/DDBJ databases">
        <title>Chryseobacterium sp. RP-3-3 sp. nov., isolated from Jeju soil.</title>
        <authorList>
            <person name="Dahal R.H."/>
        </authorList>
    </citation>
    <scope>NUCLEOTIDE SEQUENCE [LARGE SCALE GENOMIC DNA]</scope>
    <source>
        <strain evidence="6 7">RP-3-3</strain>
    </source>
</reference>
<keyword evidence="1" id="KW-0547">Nucleotide-binding</keyword>
<evidence type="ECO:0000259" key="5">
    <source>
        <dbReference type="Pfam" id="PF00580"/>
    </source>
</evidence>
<feature type="domain" description="UvrD-like helicase ATP-binding" evidence="5">
    <location>
        <begin position="64"/>
        <end position="145"/>
    </location>
</feature>
<dbReference type="GO" id="GO:0005524">
    <property type="term" value="F:ATP binding"/>
    <property type="evidence" value="ECO:0007669"/>
    <property type="project" value="UniProtKB-KW"/>
</dbReference>
<keyword evidence="2" id="KW-0378">Hydrolase</keyword>
<dbReference type="Pfam" id="PF00580">
    <property type="entry name" value="UvrD-helicase"/>
    <property type="match status" value="1"/>
</dbReference>
<keyword evidence="7" id="KW-1185">Reference proteome</keyword>
<evidence type="ECO:0000256" key="3">
    <source>
        <dbReference type="ARBA" id="ARBA00022806"/>
    </source>
</evidence>
<comment type="caution">
    <text evidence="6">The sequence shown here is derived from an EMBL/GenBank/DDBJ whole genome shotgun (WGS) entry which is preliminary data.</text>
</comment>
<dbReference type="InterPro" id="IPR027417">
    <property type="entry name" value="P-loop_NTPase"/>
</dbReference>
<dbReference type="SUPFAM" id="SSF52540">
    <property type="entry name" value="P-loop containing nucleoside triphosphate hydrolases"/>
    <property type="match status" value="1"/>
</dbReference>
<keyword evidence="4" id="KW-0067">ATP-binding</keyword>
<accession>A0A7Y0FTU2</accession>
<dbReference type="GO" id="GO:0004386">
    <property type="term" value="F:helicase activity"/>
    <property type="evidence" value="ECO:0007669"/>
    <property type="project" value="UniProtKB-KW"/>
</dbReference>
<evidence type="ECO:0000256" key="2">
    <source>
        <dbReference type="ARBA" id="ARBA00022801"/>
    </source>
</evidence>
<protein>
    <submittedName>
        <fullName evidence="6">UvrD-helicase domain-containing protein</fullName>
    </submittedName>
</protein>
<dbReference type="EMBL" id="JABBGI010000040">
    <property type="protein sequence ID" value="NML72195.1"/>
    <property type="molecule type" value="Genomic_DNA"/>
</dbReference>
<keyword evidence="3 6" id="KW-0347">Helicase</keyword>
<evidence type="ECO:0000256" key="4">
    <source>
        <dbReference type="ARBA" id="ARBA00022840"/>
    </source>
</evidence>
<dbReference type="AlphaFoldDB" id="A0A7Y0FTU2"/>
<dbReference type="InterPro" id="IPR014016">
    <property type="entry name" value="UvrD-like_ATP-bd"/>
</dbReference>
<dbReference type="GO" id="GO:0016787">
    <property type="term" value="F:hydrolase activity"/>
    <property type="evidence" value="ECO:0007669"/>
    <property type="project" value="UniProtKB-KW"/>
</dbReference>
<evidence type="ECO:0000313" key="7">
    <source>
        <dbReference type="Proteomes" id="UP000544054"/>
    </source>
</evidence>